<organism evidence="1 2">
    <name type="scientific">Pluteus cervinus</name>
    <dbReference type="NCBI Taxonomy" id="181527"/>
    <lineage>
        <taxon>Eukaryota</taxon>
        <taxon>Fungi</taxon>
        <taxon>Dikarya</taxon>
        <taxon>Basidiomycota</taxon>
        <taxon>Agaricomycotina</taxon>
        <taxon>Agaricomycetes</taxon>
        <taxon>Agaricomycetidae</taxon>
        <taxon>Agaricales</taxon>
        <taxon>Pluteineae</taxon>
        <taxon>Pluteaceae</taxon>
        <taxon>Pluteus</taxon>
    </lineage>
</organism>
<sequence length="258" mass="28378">MHESYLRGCISSPVGSFNGIRTKSIRQRHLRNVMDCEYTTPFPILLKSNNPTLYPTASNFKSIMMSNGGGMEHLAVVTVVRERTWSRWLIWWCPSRTSFVFDPLLHGGLAIWVILNFIIGIWRRICTPIAKGLCECQGMPVETSVMQLEGELYGDNKDINLGAVVIGVGFCNLFSSVDISRSGAITAPELASVVDIKPLVNGDGTTFNLDTVNLLRCSSVNVKATSSGWGIDVNSVQLICEGLCCHQTEIVNDKGIFS</sequence>
<protein>
    <submittedName>
        <fullName evidence="1">Uncharacterized protein</fullName>
    </submittedName>
</protein>
<dbReference type="EMBL" id="ML209086">
    <property type="protein sequence ID" value="TFK59082.1"/>
    <property type="molecule type" value="Genomic_DNA"/>
</dbReference>
<proteinExistence type="predicted"/>
<reference evidence="1 2" key="1">
    <citation type="journal article" date="2019" name="Nat. Ecol. Evol.">
        <title>Megaphylogeny resolves global patterns of mushroom evolution.</title>
        <authorList>
            <person name="Varga T."/>
            <person name="Krizsan K."/>
            <person name="Foldi C."/>
            <person name="Dima B."/>
            <person name="Sanchez-Garcia M."/>
            <person name="Sanchez-Ramirez S."/>
            <person name="Szollosi G.J."/>
            <person name="Szarkandi J.G."/>
            <person name="Papp V."/>
            <person name="Albert L."/>
            <person name="Andreopoulos W."/>
            <person name="Angelini C."/>
            <person name="Antonin V."/>
            <person name="Barry K.W."/>
            <person name="Bougher N.L."/>
            <person name="Buchanan P."/>
            <person name="Buyck B."/>
            <person name="Bense V."/>
            <person name="Catcheside P."/>
            <person name="Chovatia M."/>
            <person name="Cooper J."/>
            <person name="Damon W."/>
            <person name="Desjardin D."/>
            <person name="Finy P."/>
            <person name="Geml J."/>
            <person name="Haridas S."/>
            <person name="Hughes K."/>
            <person name="Justo A."/>
            <person name="Karasinski D."/>
            <person name="Kautmanova I."/>
            <person name="Kiss B."/>
            <person name="Kocsube S."/>
            <person name="Kotiranta H."/>
            <person name="LaButti K.M."/>
            <person name="Lechner B.E."/>
            <person name="Liimatainen K."/>
            <person name="Lipzen A."/>
            <person name="Lukacs Z."/>
            <person name="Mihaltcheva S."/>
            <person name="Morgado L.N."/>
            <person name="Niskanen T."/>
            <person name="Noordeloos M.E."/>
            <person name="Ohm R.A."/>
            <person name="Ortiz-Santana B."/>
            <person name="Ovrebo C."/>
            <person name="Racz N."/>
            <person name="Riley R."/>
            <person name="Savchenko A."/>
            <person name="Shiryaev A."/>
            <person name="Soop K."/>
            <person name="Spirin V."/>
            <person name="Szebenyi C."/>
            <person name="Tomsovsky M."/>
            <person name="Tulloss R.E."/>
            <person name="Uehling J."/>
            <person name="Grigoriev I.V."/>
            <person name="Vagvolgyi C."/>
            <person name="Papp T."/>
            <person name="Martin F.M."/>
            <person name="Miettinen O."/>
            <person name="Hibbett D.S."/>
            <person name="Nagy L.G."/>
        </authorList>
    </citation>
    <scope>NUCLEOTIDE SEQUENCE [LARGE SCALE GENOMIC DNA]</scope>
    <source>
        <strain evidence="1 2">NL-1719</strain>
    </source>
</reference>
<name>A0ACD3A0E5_9AGAR</name>
<keyword evidence="2" id="KW-1185">Reference proteome</keyword>
<dbReference type="Proteomes" id="UP000308600">
    <property type="component" value="Unassembled WGS sequence"/>
</dbReference>
<accession>A0ACD3A0E5</accession>
<gene>
    <name evidence="1" type="ORF">BDN72DRAFT_865442</name>
</gene>
<evidence type="ECO:0000313" key="2">
    <source>
        <dbReference type="Proteomes" id="UP000308600"/>
    </source>
</evidence>
<evidence type="ECO:0000313" key="1">
    <source>
        <dbReference type="EMBL" id="TFK59082.1"/>
    </source>
</evidence>